<dbReference type="InterPro" id="IPR001576">
    <property type="entry name" value="Phosphoglycerate_kinase"/>
</dbReference>
<organism evidence="10 11">
    <name type="scientific">Candidatus Spechtbacteria bacterium RIFCSPLOWO2_12_FULL_38_22</name>
    <dbReference type="NCBI Taxonomy" id="1802165"/>
    <lineage>
        <taxon>Bacteria</taxon>
        <taxon>Candidatus Spechtiibacteriota</taxon>
    </lineage>
</organism>
<keyword evidence="4 7" id="KW-0547">Nucleotide-binding</keyword>
<comment type="catalytic activity">
    <reaction evidence="1 7 9">
        <text>(2R)-3-phosphoglycerate + ATP = (2R)-3-phospho-glyceroyl phosphate + ADP</text>
        <dbReference type="Rhea" id="RHEA:14801"/>
        <dbReference type="ChEBI" id="CHEBI:30616"/>
        <dbReference type="ChEBI" id="CHEBI:57604"/>
        <dbReference type="ChEBI" id="CHEBI:58272"/>
        <dbReference type="ChEBI" id="CHEBI:456216"/>
        <dbReference type="EC" id="2.7.2.3"/>
    </reaction>
</comment>
<keyword evidence="7" id="KW-0324">Glycolysis</keyword>
<dbReference type="EC" id="2.7.2.3" evidence="2 7"/>
<comment type="pathway">
    <text evidence="7">Carbohydrate degradation; glycolysis; pyruvate from D-glyceraldehyde 3-phosphate: step 2/5.</text>
</comment>
<dbReference type="Pfam" id="PF00162">
    <property type="entry name" value="PGK"/>
    <property type="match status" value="1"/>
</dbReference>
<evidence type="ECO:0000256" key="4">
    <source>
        <dbReference type="ARBA" id="ARBA00022741"/>
    </source>
</evidence>
<sequence length="381" mass="42063">MKLVQEIDVKNKKVLLRTNFDVKLRDGKVVDGFHIKAVLPTIEYLQQQKARVLILSHLGRPKAFEDSLSLQPIADYLGELLKQDIVFFKNITDAKNGFDLLKVGQVAVLENLRFNQGEEKADKEFAISLAELGEVYINDAFAGAHREHASTVLLPKLLPHAAGFLIQNEVDMLDKVRTAQDRPLVFIMGGAKAETKFKILVNLFDKVDHFCLGGVMANLVLKEKGVNIGKSHAGDYLKEYMGTLDLENEKIQLIEDALVGEDPNGNIFRVSNLEDIKENEIILDIGPRSIEKFSKFIKEAGTVVWNGPMGFIENDNFRQGSLTIAQALKNTSAKVIVGGGETAQIINEAEIEGSIDYQSTGGGAMLQYLANGTLPAIEVLE</sequence>
<evidence type="ECO:0000313" key="11">
    <source>
        <dbReference type="Proteomes" id="UP000176770"/>
    </source>
</evidence>
<dbReference type="STRING" id="1802165.A3F94_00710"/>
<evidence type="ECO:0000256" key="6">
    <source>
        <dbReference type="ARBA" id="ARBA00022840"/>
    </source>
</evidence>
<evidence type="ECO:0000313" key="10">
    <source>
        <dbReference type="EMBL" id="OGZ61995.1"/>
    </source>
</evidence>
<reference evidence="10 11" key="1">
    <citation type="journal article" date="2016" name="Nat. Commun.">
        <title>Thousands of microbial genomes shed light on interconnected biogeochemical processes in an aquifer system.</title>
        <authorList>
            <person name="Anantharaman K."/>
            <person name="Brown C.T."/>
            <person name="Hug L.A."/>
            <person name="Sharon I."/>
            <person name="Castelle C.J."/>
            <person name="Probst A.J."/>
            <person name="Thomas B.C."/>
            <person name="Singh A."/>
            <person name="Wilkins M.J."/>
            <person name="Karaoz U."/>
            <person name="Brodie E.L."/>
            <person name="Williams K.H."/>
            <person name="Hubbard S.S."/>
            <person name="Banfield J.F."/>
        </authorList>
    </citation>
    <scope>NUCLEOTIDE SEQUENCE [LARGE SCALE GENOMIC DNA]</scope>
</reference>
<feature type="binding site" evidence="7">
    <location>
        <begin position="339"/>
        <end position="342"/>
    </location>
    <ligand>
        <name>ATP</name>
        <dbReference type="ChEBI" id="CHEBI:30616"/>
    </ligand>
</feature>
<comment type="subcellular location">
    <subcellularLocation>
        <location evidence="7">Cytoplasm</location>
    </subcellularLocation>
</comment>
<evidence type="ECO:0000256" key="2">
    <source>
        <dbReference type="ARBA" id="ARBA00013061"/>
    </source>
</evidence>
<dbReference type="SUPFAM" id="SSF53748">
    <property type="entry name" value="Phosphoglycerate kinase"/>
    <property type="match status" value="1"/>
</dbReference>
<feature type="binding site" evidence="7">
    <location>
        <begin position="57"/>
        <end position="60"/>
    </location>
    <ligand>
        <name>substrate</name>
    </ligand>
</feature>
<evidence type="ECO:0000256" key="7">
    <source>
        <dbReference type="HAMAP-Rule" id="MF_00145"/>
    </source>
</evidence>
<evidence type="ECO:0000256" key="9">
    <source>
        <dbReference type="RuleBase" id="RU000532"/>
    </source>
</evidence>
<dbReference type="GO" id="GO:0043531">
    <property type="term" value="F:ADP binding"/>
    <property type="evidence" value="ECO:0007669"/>
    <property type="project" value="TreeGrafter"/>
</dbReference>
<dbReference type="PRINTS" id="PR00477">
    <property type="entry name" value="PHGLYCKINASE"/>
</dbReference>
<keyword evidence="3 7" id="KW-0808">Transferase</keyword>
<dbReference type="UniPathway" id="UPA00109">
    <property type="reaction ID" value="UER00185"/>
</dbReference>
<evidence type="ECO:0000256" key="3">
    <source>
        <dbReference type="ARBA" id="ARBA00022679"/>
    </source>
</evidence>
<comment type="caution">
    <text evidence="7">Lacks conserved residue(s) required for the propagation of feature annotation.</text>
</comment>
<accession>A0A1G2HHM7</accession>
<dbReference type="PANTHER" id="PTHR11406">
    <property type="entry name" value="PHOSPHOGLYCERATE KINASE"/>
    <property type="match status" value="1"/>
</dbReference>
<feature type="binding site" evidence="7 8">
    <location>
        <position position="196"/>
    </location>
    <ligand>
        <name>ATP</name>
        <dbReference type="ChEBI" id="CHEBI:30616"/>
    </ligand>
</feature>
<dbReference type="InterPro" id="IPR015824">
    <property type="entry name" value="Phosphoglycerate_kinase_N"/>
</dbReference>
<name>A0A1G2HHM7_9BACT</name>
<proteinExistence type="inferred from homology"/>
<keyword evidence="6 7" id="KW-0067">ATP-binding</keyword>
<gene>
    <name evidence="7" type="primary">pgk</name>
    <name evidence="10" type="ORF">A3F94_00710</name>
</gene>
<evidence type="ECO:0000256" key="8">
    <source>
        <dbReference type="PIRSR" id="PIRSR000724-2"/>
    </source>
</evidence>
<dbReference type="PIRSF" id="PIRSF000724">
    <property type="entry name" value="Pgk"/>
    <property type="match status" value="1"/>
</dbReference>
<dbReference type="EMBL" id="MHOK01000011">
    <property type="protein sequence ID" value="OGZ61995.1"/>
    <property type="molecule type" value="Genomic_DNA"/>
</dbReference>
<dbReference type="AlphaFoldDB" id="A0A1G2HHM7"/>
<dbReference type="Proteomes" id="UP000176770">
    <property type="component" value="Unassembled WGS sequence"/>
</dbReference>
<dbReference type="GO" id="GO:0004618">
    <property type="term" value="F:phosphoglycerate kinase activity"/>
    <property type="evidence" value="ECO:0007669"/>
    <property type="project" value="UniProtKB-UniRule"/>
</dbReference>
<comment type="subunit">
    <text evidence="7">Monomer.</text>
</comment>
<feature type="binding site" evidence="7">
    <location>
        <position position="113"/>
    </location>
    <ligand>
        <name>substrate</name>
    </ligand>
</feature>
<dbReference type="HAMAP" id="MF_00145">
    <property type="entry name" value="Phosphoglyc_kinase"/>
    <property type="match status" value="1"/>
</dbReference>
<evidence type="ECO:0000256" key="5">
    <source>
        <dbReference type="ARBA" id="ARBA00022777"/>
    </source>
</evidence>
<dbReference type="GO" id="GO:0006094">
    <property type="term" value="P:gluconeogenesis"/>
    <property type="evidence" value="ECO:0007669"/>
    <property type="project" value="TreeGrafter"/>
</dbReference>
<feature type="binding site" evidence="7 8">
    <location>
        <position position="313"/>
    </location>
    <ligand>
        <name>ATP</name>
        <dbReference type="ChEBI" id="CHEBI:30616"/>
    </ligand>
</feature>
<keyword evidence="7" id="KW-0963">Cytoplasm</keyword>
<dbReference type="GO" id="GO:0005829">
    <property type="term" value="C:cytosol"/>
    <property type="evidence" value="ECO:0007669"/>
    <property type="project" value="TreeGrafter"/>
</dbReference>
<protein>
    <recommendedName>
        <fullName evidence="2 7">Phosphoglycerate kinase</fullName>
        <ecNumber evidence="2 7">2.7.2.3</ecNumber>
    </recommendedName>
</protein>
<dbReference type="InterPro" id="IPR036043">
    <property type="entry name" value="Phosphoglycerate_kinase_sf"/>
</dbReference>
<dbReference type="PANTHER" id="PTHR11406:SF23">
    <property type="entry name" value="PHOSPHOGLYCERATE KINASE 1, CHLOROPLASTIC-RELATED"/>
    <property type="match status" value="1"/>
</dbReference>
<comment type="similarity">
    <text evidence="7 9">Belongs to the phosphoglycerate kinase family.</text>
</comment>
<dbReference type="Gene3D" id="3.40.50.1260">
    <property type="entry name" value="Phosphoglycerate kinase, N-terminal domain"/>
    <property type="match status" value="2"/>
</dbReference>
<keyword evidence="5 7" id="KW-0418">Kinase</keyword>
<dbReference type="GO" id="GO:0005524">
    <property type="term" value="F:ATP binding"/>
    <property type="evidence" value="ECO:0007669"/>
    <property type="project" value="UniProtKB-KW"/>
</dbReference>
<dbReference type="GO" id="GO:0006096">
    <property type="term" value="P:glycolytic process"/>
    <property type="evidence" value="ECO:0007669"/>
    <property type="project" value="UniProtKB-UniRule"/>
</dbReference>
<evidence type="ECO:0000256" key="1">
    <source>
        <dbReference type="ARBA" id="ARBA00000642"/>
    </source>
</evidence>
<feature type="binding site" evidence="7">
    <location>
        <position position="146"/>
    </location>
    <ligand>
        <name>substrate</name>
    </ligand>
</feature>
<comment type="caution">
    <text evidence="10">The sequence shown here is derived from an EMBL/GenBank/DDBJ whole genome shotgun (WGS) entry which is preliminary data.</text>
</comment>